<evidence type="ECO:0000256" key="12">
    <source>
        <dbReference type="SAM" id="Phobius"/>
    </source>
</evidence>
<evidence type="ECO:0000256" key="6">
    <source>
        <dbReference type="ARBA" id="ARBA00022989"/>
    </source>
</evidence>
<evidence type="ECO:0000256" key="1">
    <source>
        <dbReference type="ARBA" id="ARBA00004651"/>
    </source>
</evidence>
<dbReference type="FunFam" id="1.10.287.950:FF:000001">
    <property type="entry name" value="Methyl-accepting chemotaxis sensory transducer"/>
    <property type="match status" value="1"/>
</dbReference>
<evidence type="ECO:0000256" key="7">
    <source>
        <dbReference type="ARBA" id="ARBA00023136"/>
    </source>
</evidence>
<dbReference type="Pfam" id="PF00015">
    <property type="entry name" value="MCPsignal"/>
    <property type="match status" value="1"/>
</dbReference>
<dbReference type="PROSITE" id="PS50111">
    <property type="entry name" value="CHEMOTAXIS_TRANSDUC_2"/>
    <property type="match status" value="1"/>
</dbReference>
<name>A0A419V515_9BACL</name>
<dbReference type="Gene3D" id="1.10.287.950">
    <property type="entry name" value="Methyl-accepting chemotaxis protein"/>
    <property type="match status" value="1"/>
</dbReference>
<evidence type="ECO:0000256" key="3">
    <source>
        <dbReference type="ARBA" id="ARBA00022481"/>
    </source>
</evidence>
<evidence type="ECO:0000256" key="11">
    <source>
        <dbReference type="SAM" id="Coils"/>
    </source>
</evidence>
<keyword evidence="5 12" id="KW-0812">Transmembrane</keyword>
<dbReference type="Gene3D" id="3.30.450.20">
    <property type="entry name" value="PAS domain"/>
    <property type="match status" value="2"/>
</dbReference>
<keyword evidence="8 10" id="KW-0807">Transducer</keyword>
<dbReference type="PANTHER" id="PTHR32089:SF114">
    <property type="entry name" value="METHYL-ACCEPTING CHEMOTAXIS PROTEIN MCPB"/>
    <property type="match status" value="1"/>
</dbReference>
<keyword evidence="4" id="KW-0145">Chemotaxis</keyword>
<dbReference type="SMART" id="SM00304">
    <property type="entry name" value="HAMP"/>
    <property type="match status" value="2"/>
</dbReference>
<feature type="domain" description="Methyl-accepting transducer" evidence="13">
    <location>
        <begin position="374"/>
        <end position="610"/>
    </location>
</feature>
<feature type="domain" description="HAMP" evidence="14">
    <location>
        <begin position="303"/>
        <end position="355"/>
    </location>
</feature>
<dbReference type="Gene3D" id="1.10.8.500">
    <property type="entry name" value="HAMP domain in histidine kinase"/>
    <property type="match status" value="1"/>
</dbReference>
<dbReference type="GO" id="GO:0005886">
    <property type="term" value="C:plasma membrane"/>
    <property type="evidence" value="ECO:0007669"/>
    <property type="project" value="UniProtKB-SubCell"/>
</dbReference>
<protein>
    <submittedName>
        <fullName evidence="15">Methyl-accepting chemotaxis sensory transducer with TarH sensor</fullName>
    </submittedName>
</protein>
<sequence>MRKKSRKKSSKNLSLRNKLFLSFLLILVVPGLIIGSLSYASAKEEVRNQLIENMDKSALLLDEQVEREIASKKNEVTFFASDISGEDFEESGAAMEKLNAYISQNSDVLSIYTGSADGDMLMAPEGELPDDYDPTVRDWYTLAAASPDKAVVTEPYVDAVTGNLTITIAKMLEDGSGVAGIDYDLTALMSFADSNTIGEEGYMIITDTTGNYLYNPDAEPGTPLQENVSAGLTDAEEGIFSYKIDGEDKVMDFTTNEATGWKIGATMYEHEVTNAASGILKEMAAVIGISILLGSLIVFFIIRSIIQPLRRLSNSAERISEGDLTESVEVNSSDEIGQLGTSFNKMADSLRTVITKLNNSIDQMSSSSEQLLASSDQTAAATREVASATEQVASGAENQTVKIEQTNGEIEQVFLGVQTIAERSSLVSELTSAASDRAKEGEKHVKHNLEQMEFIHQSVTSSNTVIQSLAERSKEIGNILEVISGISSQTNLLALNAAIEAARAGEQGKGFAVVADEVRKLAEQSSESAKQIGTLITSIQQDTEQSVQQMGAVSVNAEQGLVVTKETSNQFQEILQSMEQIAPKIEDVSSTAKQITDRISGVTASAEDISTIAQENAASSQEVAASTEEQLASMEEINAAAQSLNRMSAELKDLVNSFNI</sequence>
<dbReference type="RefSeq" id="WP_120193000.1">
    <property type="nucleotide sequence ID" value="NZ_RAPK01000008.1"/>
</dbReference>
<dbReference type="CDD" id="cd06225">
    <property type="entry name" value="HAMP"/>
    <property type="match status" value="1"/>
</dbReference>
<dbReference type="InterPro" id="IPR029151">
    <property type="entry name" value="Sensor-like_sf"/>
</dbReference>
<evidence type="ECO:0000256" key="5">
    <source>
        <dbReference type="ARBA" id="ARBA00022692"/>
    </source>
</evidence>
<keyword evidence="6 12" id="KW-1133">Transmembrane helix</keyword>
<keyword evidence="7 12" id="KW-0472">Membrane</keyword>
<keyword evidence="11" id="KW-0175">Coiled coil</keyword>
<dbReference type="Pfam" id="PF02743">
    <property type="entry name" value="dCache_1"/>
    <property type="match status" value="1"/>
</dbReference>
<dbReference type="Pfam" id="PF00672">
    <property type="entry name" value="HAMP"/>
    <property type="match status" value="1"/>
</dbReference>
<evidence type="ECO:0000259" key="14">
    <source>
        <dbReference type="PROSITE" id="PS50885"/>
    </source>
</evidence>
<dbReference type="CDD" id="cd12912">
    <property type="entry name" value="PDC2_MCP_like"/>
    <property type="match status" value="1"/>
</dbReference>
<reference evidence="15 16" key="1">
    <citation type="submission" date="2018-09" db="EMBL/GenBank/DDBJ databases">
        <title>Genomic Encyclopedia of Archaeal and Bacterial Type Strains, Phase II (KMG-II): from individual species to whole genera.</title>
        <authorList>
            <person name="Goeker M."/>
        </authorList>
    </citation>
    <scope>NUCLEOTIDE SEQUENCE [LARGE SCALE GENOMIC DNA]</scope>
    <source>
        <strain evidence="15 16">DSM 17008</strain>
    </source>
</reference>
<dbReference type="PROSITE" id="PS50885">
    <property type="entry name" value="HAMP"/>
    <property type="match status" value="1"/>
</dbReference>
<keyword evidence="2" id="KW-1003">Cell membrane</keyword>
<evidence type="ECO:0000256" key="2">
    <source>
        <dbReference type="ARBA" id="ARBA00022475"/>
    </source>
</evidence>
<dbReference type="CDD" id="cd12913">
    <property type="entry name" value="PDC1_MCP_like"/>
    <property type="match status" value="1"/>
</dbReference>
<feature type="coiled-coil region" evidence="11">
    <location>
        <begin position="624"/>
        <end position="657"/>
    </location>
</feature>
<dbReference type="CDD" id="cd11386">
    <property type="entry name" value="MCP_signal"/>
    <property type="match status" value="1"/>
</dbReference>
<evidence type="ECO:0000259" key="13">
    <source>
        <dbReference type="PROSITE" id="PS50111"/>
    </source>
</evidence>
<dbReference type="SUPFAM" id="SSF58104">
    <property type="entry name" value="Methyl-accepting chemotaxis protein (MCP) signaling domain"/>
    <property type="match status" value="1"/>
</dbReference>
<evidence type="ECO:0000313" key="16">
    <source>
        <dbReference type="Proteomes" id="UP000285120"/>
    </source>
</evidence>
<evidence type="ECO:0000256" key="4">
    <source>
        <dbReference type="ARBA" id="ARBA00022500"/>
    </source>
</evidence>
<keyword evidence="16" id="KW-1185">Reference proteome</keyword>
<comment type="similarity">
    <text evidence="9">Belongs to the methyl-accepting chemotaxis (MCP) protein family.</text>
</comment>
<comment type="caution">
    <text evidence="15">The sequence shown here is derived from an EMBL/GenBank/DDBJ whole genome shotgun (WGS) entry which is preliminary data.</text>
</comment>
<dbReference type="SMART" id="SM00283">
    <property type="entry name" value="MA"/>
    <property type="match status" value="1"/>
</dbReference>
<comment type="subcellular location">
    <subcellularLocation>
        <location evidence="1">Cell membrane</location>
        <topology evidence="1">Multi-pass membrane protein</topology>
    </subcellularLocation>
</comment>
<dbReference type="AlphaFoldDB" id="A0A419V515"/>
<dbReference type="InterPro" id="IPR004089">
    <property type="entry name" value="MCPsignal_dom"/>
</dbReference>
<dbReference type="GO" id="GO:0007165">
    <property type="term" value="P:signal transduction"/>
    <property type="evidence" value="ECO:0007669"/>
    <property type="project" value="UniProtKB-KW"/>
</dbReference>
<evidence type="ECO:0000256" key="10">
    <source>
        <dbReference type="PROSITE-ProRule" id="PRU00284"/>
    </source>
</evidence>
<dbReference type="OrthoDB" id="9760371at2"/>
<dbReference type="EMBL" id="RAPK01000008">
    <property type="protein sequence ID" value="RKD73512.1"/>
    <property type="molecule type" value="Genomic_DNA"/>
</dbReference>
<evidence type="ECO:0000313" key="15">
    <source>
        <dbReference type="EMBL" id="RKD73512.1"/>
    </source>
</evidence>
<dbReference type="PANTHER" id="PTHR32089">
    <property type="entry name" value="METHYL-ACCEPTING CHEMOTAXIS PROTEIN MCPB"/>
    <property type="match status" value="1"/>
</dbReference>
<evidence type="ECO:0000256" key="9">
    <source>
        <dbReference type="ARBA" id="ARBA00029447"/>
    </source>
</evidence>
<dbReference type="GO" id="GO:0006935">
    <property type="term" value="P:chemotaxis"/>
    <property type="evidence" value="ECO:0007669"/>
    <property type="project" value="UniProtKB-KW"/>
</dbReference>
<proteinExistence type="inferred from homology"/>
<dbReference type="InterPro" id="IPR003660">
    <property type="entry name" value="HAMP_dom"/>
</dbReference>
<evidence type="ECO:0000256" key="8">
    <source>
        <dbReference type="ARBA" id="ARBA00023224"/>
    </source>
</evidence>
<dbReference type="SUPFAM" id="SSF103190">
    <property type="entry name" value="Sensory domain-like"/>
    <property type="match status" value="1"/>
</dbReference>
<dbReference type="Proteomes" id="UP000285120">
    <property type="component" value="Unassembled WGS sequence"/>
</dbReference>
<dbReference type="InterPro" id="IPR033479">
    <property type="entry name" value="dCache_1"/>
</dbReference>
<organism evidence="15 16">
    <name type="scientific">Sinobaca qinghaiensis</name>
    <dbReference type="NCBI Taxonomy" id="342944"/>
    <lineage>
        <taxon>Bacteria</taxon>
        <taxon>Bacillati</taxon>
        <taxon>Bacillota</taxon>
        <taxon>Bacilli</taxon>
        <taxon>Bacillales</taxon>
        <taxon>Sporolactobacillaceae</taxon>
        <taxon>Sinobaca</taxon>
    </lineage>
</organism>
<feature type="transmembrane region" description="Helical" evidence="12">
    <location>
        <begin position="283"/>
        <end position="302"/>
    </location>
</feature>
<accession>A0A419V515</accession>
<dbReference type="FunFam" id="1.10.8.500:FF:000002">
    <property type="entry name" value="Methyl-accepting chemotaxis protein"/>
    <property type="match status" value="1"/>
</dbReference>
<gene>
    <name evidence="15" type="ORF">ATL39_1808</name>
</gene>
<keyword evidence="3" id="KW-0488">Methylation</keyword>